<feature type="region of interest" description="Disordered" evidence="1">
    <location>
        <begin position="64"/>
        <end position="87"/>
    </location>
</feature>
<reference evidence="2 3" key="1">
    <citation type="submission" date="2016-10" db="EMBL/GenBank/DDBJ databases">
        <authorList>
            <person name="de Groot N.N."/>
        </authorList>
    </citation>
    <scope>NUCLEOTIDE SEQUENCE [LARGE SCALE GENOMIC DNA]</scope>
    <source>
        <strain evidence="2 3">CGMCC 1.11030</strain>
    </source>
</reference>
<evidence type="ECO:0008006" key="4">
    <source>
        <dbReference type="Google" id="ProtNLM"/>
    </source>
</evidence>
<dbReference type="EMBL" id="FOQH01000007">
    <property type="protein sequence ID" value="SFI47552.1"/>
    <property type="molecule type" value="Genomic_DNA"/>
</dbReference>
<proteinExistence type="predicted"/>
<accession>A0A1I3II07</accession>
<dbReference type="AlphaFoldDB" id="A0A1I3II07"/>
<evidence type="ECO:0000256" key="1">
    <source>
        <dbReference type="SAM" id="MobiDB-lite"/>
    </source>
</evidence>
<protein>
    <recommendedName>
        <fullName evidence="4">FlgN protein</fullName>
    </recommendedName>
</protein>
<gene>
    <name evidence="2" type="ORF">SAMN05216258_10765</name>
</gene>
<keyword evidence="3" id="KW-1185">Reference proteome</keyword>
<dbReference type="Proteomes" id="UP000199377">
    <property type="component" value="Unassembled WGS sequence"/>
</dbReference>
<evidence type="ECO:0000313" key="3">
    <source>
        <dbReference type="Proteomes" id="UP000199377"/>
    </source>
</evidence>
<dbReference type="STRING" id="1114924.SAMN05216258_10765"/>
<name>A0A1I3II07_9RHOB</name>
<feature type="compositionally biased region" description="Gly residues" evidence="1">
    <location>
        <begin position="14"/>
        <end position="23"/>
    </location>
</feature>
<feature type="region of interest" description="Disordered" evidence="1">
    <location>
        <begin position="112"/>
        <end position="145"/>
    </location>
</feature>
<evidence type="ECO:0000313" key="2">
    <source>
        <dbReference type="EMBL" id="SFI47552.1"/>
    </source>
</evidence>
<sequence length="145" mass="15594">MTEDGWNGLRAGMPNGGDGPGGRIGAALRGAAWRGRARQVRALLEEERELILRGDLKALAGHAARSRTALDDLTSTPPGGEAPGRELERIRVAAERNRRLLSALLEGAAEARRELARHEKARKRLGYDRSGDPLAGSDTGRGRRA</sequence>
<feature type="region of interest" description="Disordered" evidence="1">
    <location>
        <begin position="1"/>
        <end position="23"/>
    </location>
</feature>
<dbReference type="RefSeq" id="WP_092860990.1">
    <property type="nucleotide sequence ID" value="NZ_FOQH01000007.1"/>
</dbReference>
<organism evidence="2 3">
    <name type="scientific">Albimonas pacifica</name>
    <dbReference type="NCBI Taxonomy" id="1114924"/>
    <lineage>
        <taxon>Bacteria</taxon>
        <taxon>Pseudomonadati</taxon>
        <taxon>Pseudomonadota</taxon>
        <taxon>Alphaproteobacteria</taxon>
        <taxon>Rhodobacterales</taxon>
        <taxon>Paracoccaceae</taxon>
        <taxon>Albimonas</taxon>
    </lineage>
</organism>